<accession>A0ACC0HXV1</accession>
<evidence type="ECO:0000313" key="2">
    <source>
        <dbReference type="Proteomes" id="UP001060215"/>
    </source>
</evidence>
<name>A0ACC0HXV1_9ERIC</name>
<evidence type="ECO:0000313" key="1">
    <source>
        <dbReference type="EMBL" id="KAI8017840.1"/>
    </source>
</evidence>
<protein>
    <submittedName>
        <fullName evidence="1">Uncharacterized protein</fullName>
    </submittedName>
</protein>
<comment type="caution">
    <text evidence="1">The sequence shown here is derived from an EMBL/GenBank/DDBJ whole genome shotgun (WGS) entry which is preliminary data.</text>
</comment>
<keyword evidence="2" id="KW-1185">Reference proteome</keyword>
<gene>
    <name evidence="1" type="ORF">LOK49_LG04G03669</name>
</gene>
<organism evidence="1 2">
    <name type="scientific">Camellia lanceoleosa</name>
    <dbReference type="NCBI Taxonomy" id="1840588"/>
    <lineage>
        <taxon>Eukaryota</taxon>
        <taxon>Viridiplantae</taxon>
        <taxon>Streptophyta</taxon>
        <taxon>Embryophyta</taxon>
        <taxon>Tracheophyta</taxon>
        <taxon>Spermatophyta</taxon>
        <taxon>Magnoliopsida</taxon>
        <taxon>eudicotyledons</taxon>
        <taxon>Gunneridae</taxon>
        <taxon>Pentapetalae</taxon>
        <taxon>asterids</taxon>
        <taxon>Ericales</taxon>
        <taxon>Theaceae</taxon>
        <taxon>Camellia</taxon>
    </lineage>
</organism>
<dbReference type="EMBL" id="CM045759">
    <property type="protein sequence ID" value="KAI8017840.1"/>
    <property type="molecule type" value="Genomic_DNA"/>
</dbReference>
<proteinExistence type="predicted"/>
<sequence>MIYWWIGEGFATTEQIANDLFINLFVERFIEPMCKMGSFAVNIWKMDPFVRSLVIEIAKTSSFFDFDHDDDDDGNVTSRACLIANGLTKIQDFEKLNTLFNVNESILEFNPEFFSKMKKLFVLYLGRW</sequence>
<reference evidence="1 2" key="1">
    <citation type="journal article" date="2022" name="Plant J.">
        <title>Chromosome-level genome of Camellia lanceoleosa provides a valuable resource for understanding genome evolution and self-incompatibility.</title>
        <authorList>
            <person name="Gong W."/>
            <person name="Xiao S."/>
            <person name="Wang L."/>
            <person name="Liao Z."/>
            <person name="Chang Y."/>
            <person name="Mo W."/>
            <person name="Hu G."/>
            <person name="Li W."/>
            <person name="Zhao G."/>
            <person name="Zhu H."/>
            <person name="Hu X."/>
            <person name="Ji K."/>
            <person name="Xiang X."/>
            <person name="Song Q."/>
            <person name="Yuan D."/>
            <person name="Jin S."/>
            <person name="Zhang L."/>
        </authorList>
    </citation>
    <scope>NUCLEOTIDE SEQUENCE [LARGE SCALE GENOMIC DNA]</scope>
    <source>
        <strain evidence="1">SQ_2022a</strain>
    </source>
</reference>
<dbReference type="Proteomes" id="UP001060215">
    <property type="component" value="Chromosome 2"/>
</dbReference>